<evidence type="ECO:0000313" key="2">
    <source>
        <dbReference type="Proteomes" id="UP000254304"/>
    </source>
</evidence>
<dbReference type="GO" id="GO:0016740">
    <property type="term" value="F:transferase activity"/>
    <property type="evidence" value="ECO:0007669"/>
    <property type="project" value="UniProtKB-KW"/>
</dbReference>
<dbReference type="Gene3D" id="3.90.550.10">
    <property type="entry name" value="Spore Coat Polysaccharide Biosynthesis Protein SpsA, Chain A"/>
    <property type="match status" value="1"/>
</dbReference>
<evidence type="ECO:0000313" key="1">
    <source>
        <dbReference type="EMBL" id="STQ45005.1"/>
    </source>
</evidence>
<keyword evidence="1" id="KW-0808">Transferase</keyword>
<reference evidence="1 2" key="1">
    <citation type="submission" date="2018-06" db="EMBL/GenBank/DDBJ databases">
        <authorList>
            <consortium name="Pathogen Informatics"/>
            <person name="Doyle S."/>
        </authorList>
    </citation>
    <scope>NUCLEOTIDE SEQUENCE [LARGE SCALE GENOMIC DNA]</scope>
    <source>
        <strain evidence="1 2">NCTC12157</strain>
    </source>
</reference>
<name>A0A377NDH5_9GAMM</name>
<sequence>MIKSQKLGLVTVLYNSPEVLDDFFNSLSIQKNINFHLYIVDNSSTEESINLSKILADTYNYTNYVH</sequence>
<dbReference type="EMBL" id="UGGO01000001">
    <property type="protein sequence ID" value="STQ45005.1"/>
    <property type="molecule type" value="Genomic_DNA"/>
</dbReference>
<dbReference type="AlphaFoldDB" id="A0A377NDH5"/>
<proteinExistence type="predicted"/>
<protein>
    <submittedName>
        <fullName evidence="1">Putative glycosyl transferase</fullName>
    </submittedName>
</protein>
<dbReference type="Proteomes" id="UP000254304">
    <property type="component" value="Unassembled WGS sequence"/>
</dbReference>
<dbReference type="InterPro" id="IPR029044">
    <property type="entry name" value="Nucleotide-diphossugar_trans"/>
</dbReference>
<dbReference type="SUPFAM" id="SSF53448">
    <property type="entry name" value="Nucleotide-diphospho-sugar transferases"/>
    <property type="match status" value="1"/>
</dbReference>
<accession>A0A377NDH5</accession>
<organism evidence="1 2">
    <name type="scientific">Ewingella americana</name>
    <dbReference type="NCBI Taxonomy" id="41202"/>
    <lineage>
        <taxon>Bacteria</taxon>
        <taxon>Pseudomonadati</taxon>
        <taxon>Pseudomonadota</taxon>
        <taxon>Gammaproteobacteria</taxon>
        <taxon>Enterobacterales</taxon>
        <taxon>Yersiniaceae</taxon>
        <taxon>Ewingella</taxon>
    </lineage>
</organism>
<gene>
    <name evidence="1" type="ORF">NCTC12157_02730</name>
</gene>